<accession>A0A2N5H692</accession>
<dbReference type="OrthoDB" id="2853049at2"/>
<gene>
    <name evidence="2" type="ORF">CVD27_26970</name>
</gene>
<keyword evidence="1" id="KW-0472">Membrane</keyword>
<dbReference type="InterPro" id="IPR006938">
    <property type="entry name" value="DUF624"/>
</dbReference>
<feature type="transmembrane region" description="Helical" evidence="1">
    <location>
        <begin position="12"/>
        <end position="36"/>
    </location>
</feature>
<dbReference type="Pfam" id="PF04854">
    <property type="entry name" value="DUF624"/>
    <property type="match status" value="1"/>
</dbReference>
<evidence type="ECO:0000256" key="1">
    <source>
        <dbReference type="SAM" id="Phobius"/>
    </source>
</evidence>
<feature type="transmembrane region" description="Helical" evidence="1">
    <location>
        <begin position="165"/>
        <end position="183"/>
    </location>
</feature>
<reference evidence="2 3" key="1">
    <citation type="submission" date="2017-11" db="EMBL/GenBank/DDBJ databases">
        <title>Comparitive Functional Genomics of Dry Heat Resistant strains isolated from the Viking Spacecraft.</title>
        <authorList>
            <person name="Seuylemezian A."/>
            <person name="Cooper K."/>
            <person name="Vaishampayan P."/>
        </authorList>
    </citation>
    <scope>NUCLEOTIDE SEQUENCE [LARGE SCALE GENOMIC DNA]</scope>
    <source>
        <strain evidence="2 3">V32-6</strain>
    </source>
</reference>
<keyword evidence="1" id="KW-0812">Transmembrane</keyword>
<evidence type="ECO:0000313" key="2">
    <source>
        <dbReference type="EMBL" id="PLS01043.1"/>
    </source>
</evidence>
<evidence type="ECO:0000313" key="3">
    <source>
        <dbReference type="Proteomes" id="UP000234950"/>
    </source>
</evidence>
<feature type="transmembrane region" description="Helical" evidence="1">
    <location>
        <begin position="189"/>
        <end position="206"/>
    </location>
</feature>
<comment type="caution">
    <text evidence="2">The sequence shown here is derived from an EMBL/GenBank/DDBJ whole genome shotgun (WGS) entry which is preliminary data.</text>
</comment>
<name>A0A2N5H692_9BACI</name>
<dbReference type="AlphaFoldDB" id="A0A2N5H692"/>
<dbReference type="EMBL" id="PGVE01000107">
    <property type="protein sequence ID" value="PLS01043.1"/>
    <property type="molecule type" value="Genomic_DNA"/>
</dbReference>
<keyword evidence="1" id="KW-1133">Transmembrane helix</keyword>
<feature type="transmembrane region" description="Helical" evidence="1">
    <location>
        <begin position="42"/>
        <end position="63"/>
    </location>
</feature>
<dbReference type="RefSeq" id="WP_101652258.1">
    <property type="nucleotide sequence ID" value="NZ_PGVE01000107.1"/>
</dbReference>
<keyword evidence="3" id="KW-1185">Reference proteome</keyword>
<feature type="transmembrane region" description="Helical" evidence="1">
    <location>
        <begin position="84"/>
        <end position="108"/>
    </location>
</feature>
<evidence type="ECO:0008006" key="4">
    <source>
        <dbReference type="Google" id="ProtNLM"/>
    </source>
</evidence>
<proteinExistence type="predicted"/>
<organism evidence="2 3">
    <name type="scientific">Neobacillus cucumis</name>
    <dbReference type="NCBI Taxonomy" id="1740721"/>
    <lineage>
        <taxon>Bacteria</taxon>
        <taxon>Bacillati</taxon>
        <taxon>Bacillota</taxon>
        <taxon>Bacilli</taxon>
        <taxon>Bacillales</taxon>
        <taxon>Bacillaceae</taxon>
        <taxon>Neobacillus</taxon>
    </lineage>
</organism>
<sequence>MNNKNLFVKATNMGWTLFVIGICALVTSSLLVFLILSVKLNAITLVFYLISLLLVGPTMGAIFQTVFQTLNETDSNVIKTYFHYYLSGFKSSMLLWLPYYFLLVILWADLYFVSLNGKGAILIPLLLLILILSMISYVYSLILYSKFVMKIKDIIRFSLFLVINRPFKSLTIILLLLALYQFYKHFGDFAIFWGFPLFSMLSFQFLRKLLVQIEMKYVN</sequence>
<protein>
    <recommendedName>
        <fullName evidence="4">DUF624 domain-containing protein</fullName>
    </recommendedName>
</protein>
<dbReference type="Proteomes" id="UP000234950">
    <property type="component" value="Unassembled WGS sequence"/>
</dbReference>
<feature type="transmembrane region" description="Helical" evidence="1">
    <location>
        <begin position="120"/>
        <end position="144"/>
    </location>
</feature>